<evidence type="ECO:0000313" key="2">
    <source>
        <dbReference type="Proteomes" id="UP001458880"/>
    </source>
</evidence>
<keyword evidence="2" id="KW-1185">Reference proteome</keyword>
<protein>
    <submittedName>
        <fullName evidence="1">Uncharacterized protein</fullName>
    </submittedName>
</protein>
<dbReference type="PANTHER" id="PTHR37445:SF3">
    <property type="entry name" value="ZINC FINGER PHD-TYPE DOMAIN-CONTAINING PROTEIN"/>
    <property type="match status" value="1"/>
</dbReference>
<organism evidence="1 2">
    <name type="scientific">Popillia japonica</name>
    <name type="common">Japanese beetle</name>
    <dbReference type="NCBI Taxonomy" id="7064"/>
    <lineage>
        <taxon>Eukaryota</taxon>
        <taxon>Metazoa</taxon>
        <taxon>Ecdysozoa</taxon>
        <taxon>Arthropoda</taxon>
        <taxon>Hexapoda</taxon>
        <taxon>Insecta</taxon>
        <taxon>Pterygota</taxon>
        <taxon>Neoptera</taxon>
        <taxon>Endopterygota</taxon>
        <taxon>Coleoptera</taxon>
        <taxon>Polyphaga</taxon>
        <taxon>Scarabaeiformia</taxon>
        <taxon>Scarabaeidae</taxon>
        <taxon>Rutelinae</taxon>
        <taxon>Popillia</taxon>
    </lineage>
</organism>
<reference evidence="1 2" key="1">
    <citation type="journal article" date="2024" name="BMC Genomics">
        <title>De novo assembly and annotation of Popillia japonica's genome with initial clues to its potential as an invasive pest.</title>
        <authorList>
            <person name="Cucini C."/>
            <person name="Boschi S."/>
            <person name="Funari R."/>
            <person name="Cardaioli E."/>
            <person name="Iannotti N."/>
            <person name="Marturano G."/>
            <person name="Paoli F."/>
            <person name="Bruttini M."/>
            <person name="Carapelli A."/>
            <person name="Frati F."/>
            <person name="Nardi F."/>
        </authorList>
    </citation>
    <scope>NUCLEOTIDE SEQUENCE [LARGE SCALE GENOMIC DNA]</scope>
    <source>
        <strain evidence="1">DMR45628</strain>
    </source>
</reference>
<evidence type="ECO:0000313" key="1">
    <source>
        <dbReference type="EMBL" id="KAK9694117.1"/>
    </source>
</evidence>
<proteinExistence type="predicted"/>
<name>A0AAW1IVS6_POPJA</name>
<dbReference type="EMBL" id="JASPKY010000521">
    <property type="protein sequence ID" value="KAK9694117.1"/>
    <property type="molecule type" value="Genomic_DNA"/>
</dbReference>
<sequence length="214" mass="24525">MANNRDRKLWKLLEDGEICCSSAVSREKMPSRSTILTVNTSYTETEGLIEEINERQKKSNNIIIYNVPEHDNNSVDDNTDSKFVNVLLTTICNEPIIPSKIIRLGQKTGNEPIIPSKIIRLGQKTAANTRPIKLVLPDKRFAMIIMRSSEKLKLHDTYKNIYLQHDLTFQQREYSRVNKKEFVGRKASGESGIGLKCIHTENYKTKNVYPADKQ</sequence>
<gene>
    <name evidence="1" type="ORF">QE152_g33735</name>
</gene>
<comment type="caution">
    <text evidence="1">The sequence shown here is derived from an EMBL/GenBank/DDBJ whole genome shotgun (WGS) entry which is preliminary data.</text>
</comment>
<accession>A0AAW1IVS6</accession>
<dbReference type="PANTHER" id="PTHR37445">
    <property type="entry name" value="PROTEIN CBG24663"/>
    <property type="match status" value="1"/>
</dbReference>
<dbReference type="AlphaFoldDB" id="A0AAW1IVS6"/>
<dbReference type="Proteomes" id="UP001458880">
    <property type="component" value="Unassembled WGS sequence"/>
</dbReference>